<proteinExistence type="predicted"/>
<keyword evidence="2" id="KW-1185">Reference proteome</keyword>
<dbReference type="EMBL" id="VHSH01000005">
    <property type="protein sequence ID" value="TQV79315.1"/>
    <property type="molecule type" value="Genomic_DNA"/>
</dbReference>
<dbReference type="RefSeq" id="WP_142897539.1">
    <property type="nucleotide sequence ID" value="NZ_ML660056.1"/>
</dbReference>
<name>A0A545TQ10_9PROT</name>
<dbReference type="Proteomes" id="UP000315252">
    <property type="component" value="Unassembled WGS sequence"/>
</dbReference>
<organism evidence="1 2">
    <name type="scientific">Denitrobaculum tricleocarpae</name>
    <dbReference type="NCBI Taxonomy" id="2591009"/>
    <lineage>
        <taxon>Bacteria</taxon>
        <taxon>Pseudomonadati</taxon>
        <taxon>Pseudomonadota</taxon>
        <taxon>Alphaproteobacteria</taxon>
        <taxon>Rhodospirillales</taxon>
        <taxon>Rhodospirillaceae</taxon>
        <taxon>Denitrobaculum</taxon>
    </lineage>
</organism>
<evidence type="ECO:0000313" key="1">
    <source>
        <dbReference type="EMBL" id="TQV79315.1"/>
    </source>
</evidence>
<accession>A0A545TQ10</accession>
<evidence type="ECO:0000313" key="2">
    <source>
        <dbReference type="Proteomes" id="UP000315252"/>
    </source>
</evidence>
<dbReference type="AlphaFoldDB" id="A0A545TQ10"/>
<protein>
    <submittedName>
        <fullName evidence="1">Uncharacterized protein</fullName>
    </submittedName>
</protein>
<sequence>MQGLYKRKTAISLLAIAAAAAIILLNLNTRQSVATSDPKWPEKVVSGFHASCIREIRKSKTRSPVVHQAVCNCQVAEMKRWLKPSDMAVFLAAAKGKTGLREMVSQSKILSRSEQRAFLERTELYRESTLKSCFKAGLDAALAERAVQ</sequence>
<gene>
    <name evidence="1" type="ORF">FKG95_16845</name>
</gene>
<reference evidence="1 2" key="1">
    <citation type="submission" date="2019-06" db="EMBL/GenBank/DDBJ databases">
        <title>Whole genome sequence for Rhodospirillaceae sp. R148.</title>
        <authorList>
            <person name="Wang G."/>
        </authorList>
    </citation>
    <scope>NUCLEOTIDE SEQUENCE [LARGE SCALE GENOMIC DNA]</scope>
    <source>
        <strain evidence="1 2">R148</strain>
    </source>
</reference>
<comment type="caution">
    <text evidence="1">The sequence shown here is derived from an EMBL/GenBank/DDBJ whole genome shotgun (WGS) entry which is preliminary data.</text>
</comment>